<dbReference type="AlphaFoldDB" id="A0A8J7Y8K7"/>
<accession>A0A8J7Y8K7</accession>
<dbReference type="Proteomes" id="UP000766550">
    <property type="component" value="Unassembled WGS sequence"/>
</dbReference>
<dbReference type="Gene3D" id="2.160.20.10">
    <property type="entry name" value="Single-stranded right-handed beta-helix, Pectin lyase-like"/>
    <property type="match status" value="1"/>
</dbReference>
<proteinExistence type="predicted"/>
<name>A0A8J7Y8K7_9EURY</name>
<dbReference type="InterPro" id="IPR011050">
    <property type="entry name" value="Pectin_lyase_fold/virulence"/>
</dbReference>
<dbReference type="EMBL" id="JAHQXF010000001">
    <property type="protein sequence ID" value="MBV0923748.1"/>
    <property type="molecule type" value="Genomic_DNA"/>
</dbReference>
<dbReference type="OrthoDB" id="242903at2157"/>
<evidence type="ECO:0000313" key="3">
    <source>
        <dbReference type="EMBL" id="MBV0923748.1"/>
    </source>
</evidence>
<feature type="region of interest" description="Disordered" evidence="1">
    <location>
        <begin position="530"/>
        <end position="558"/>
    </location>
</feature>
<gene>
    <name evidence="3" type="ORF">KTS45_05990</name>
</gene>
<evidence type="ECO:0000313" key="4">
    <source>
        <dbReference type="Proteomes" id="UP000766550"/>
    </source>
</evidence>
<comment type="caution">
    <text evidence="3">The sequence shown here is derived from an EMBL/GenBank/DDBJ whole genome shotgun (WGS) entry which is preliminary data.</text>
</comment>
<keyword evidence="4" id="KW-1185">Reference proteome</keyword>
<feature type="domain" description="Right handed beta helix" evidence="2">
    <location>
        <begin position="216"/>
        <end position="351"/>
    </location>
</feature>
<dbReference type="SUPFAM" id="SSF51126">
    <property type="entry name" value="Pectin lyase-like"/>
    <property type="match status" value="1"/>
</dbReference>
<evidence type="ECO:0000259" key="2">
    <source>
        <dbReference type="Pfam" id="PF13229"/>
    </source>
</evidence>
<dbReference type="InterPro" id="IPR039448">
    <property type="entry name" value="Beta_helix"/>
</dbReference>
<reference evidence="3 4" key="1">
    <citation type="submission" date="2021-06" db="EMBL/GenBank/DDBJ databases">
        <title>New haloarchaea isolates fom saline soil.</title>
        <authorList>
            <person name="Duran-Viseras A."/>
            <person name="Sanchez-Porro C.S."/>
            <person name="Ventosa A."/>
        </authorList>
    </citation>
    <scope>NUCLEOTIDE SEQUENCE [LARGE SCALE GENOMIC DNA]</scope>
    <source>
        <strain evidence="3 4">JCM 183640</strain>
    </source>
</reference>
<dbReference type="Pfam" id="PF13229">
    <property type="entry name" value="Beta_helix"/>
    <property type="match status" value="1"/>
</dbReference>
<evidence type="ECO:0000256" key="1">
    <source>
        <dbReference type="SAM" id="MobiDB-lite"/>
    </source>
</evidence>
<dbReference type="SMART" id="SM00710">
    <property type="entry name" value="PbH1"/>
    <property type="match status" value="8"/>
</dbReference>
<sequence length="558" mass="57779">MNAVRTHASLFLLSALIVTGTAALGLLPLGAAQTVGDGTFVVESTSEGKSFDYAFTVEGSVSKTQADGYAAEASDRVVENDDGTVTVTGTAGDQWGDAYEVEGRIVAFEKTSGDSEFRLELDGEDVTGVLTGQRSGTAASVEPIDACTTITEPGRYELTTDLQDSGVETCIRVRSDDVVIDGDGHVVDGVGRNDTVGVRVFNGTDGERVGPELANVTVTDLRVRDWERGVVAGEIFRGGPTLRVSDLDARGNGGGLLLYDAEDSTVENVTLAENGDGLRTWETTNLTVRSLNASANADVGVRVGQASRNVTLSDLRATDNGDRGVVVGTTGVSRVAIRDADVRNNGGVGVDFRFDVFNHTVSNTVIAGNGGDGVRLVDASDVRIRDTVVRDNAGDGIRTTRSTGTLGNVTLRGNAGAAFNDTARDGDGFDADRLSISGVTVSFTGEPTLAAATSLPPLPDGYERTGEALRAVSALPSDDLRAAFSVPARSDGEHAELWYHDGETWTRVEGATVDGGSVTVSVVGNGTLALLEPSGPSGDATPVTEGAGGEDAAERLAN</sequence>
<dbReference type="InterPro" id="IPR012334">
    <property type="entry name" value="Pectin_lyas_fold"/>
</dbReference>
<dbReference type="InterPro" id="IPR006626">
    <property type="entry name" value="PbH1"/>
</dbReference>
<dbReference type="RefSeq" id="WP_162316853.1">
    <property type="nucleotide sequence ID" value="NZ_JAHQXF010000001.1"/>
</dbReference>
<protein>
    <submittedName>
        <fullName evidence="3">Right-handed parallel beta-helix repeat-containing protein</fullName>
    </submittedName>
</protein>
<organism evidence="3 4">
    <name type="scientific">Haloarcula limicola</name>
    <dbReference type="NCBI Taxonomy" id="1429915"/>
    <lineage>
        <taxon>Archaea</taxon>
        <taxon>Methanobacteriati</taxon>
        <taxon>Methanobacteriota</taxon>
        <taxon>Stenosarchaea group</taxon>
        <taxon>Halobacteria</taxon>
        <taxon>Halobacteriales</taxon>
        <taxon>Haloarculaceae</taxon>
        <taxon>Haloarcula</taxon>
    </lineage>
</organism>